<dbReference type="PROSITE" id="PS00137">
    <property type="entry name" value="SUBTILASE_HIS"/>
    <property type="match status" value="1"/>
</dbReference>
<dbReference type="STRING" id="945713.IALB_3165"/>
<evidence type="ECO:0000256" key="3">
    <source>
        <dbReference type="ARBA" id="ARBA00022801"/>
    </source>
</evidence>
<dbReference type="eggNOG" id="COG1404">
    <property type="taxonomic scope" value="Bacteria"/>
</dbReference>
<dbReference type="GO" id="GO:0006508">
    <property type="term" value="P:proteolysis"/>
    <property type="evidence" value="ECO:0007669"/>
    <property type="project" value="UniProtKB-KW"/>
</dbReference>
<evidence type="ECO:0000256" key="2">
    <source>
        <dbReference type="ARBA" id="ARBA00022670"/>
    </source>
</evidence>
<dbReference type="InterPro" id="IPR036852">
    <property type="entry name" value="Peptidase_S8/S53_dom_sf"/>
</dbReference>
<keyword evidence="2 5" id="KW-0645">Protease</keyword>
<dbReference type="EMBL" id="CP003418">
    <property type="protein sequence ID" value="AFH50868.1"/>
    <property type="molecule type" value="Genomic_DNA"/>
</dbReference>
<evidence type="ECO:0000313" key="9">
    <source>
        <dbReference type="Proteomes" id="UP000007394"/>
    </source>
</evidence>
<dbReference type="InterPro" id="IPR000209">
    <property type="entry name" value="Peptidase_S8/S53_dom"/>
</dbReference>
<protein>
    <submittedName>
        <fullName evidence="8">Subtilisin-like serine protease</fullName>
    </submittedName>
</protein>
<sequence>MKALRILFLLLLLSSLSFAQESQTFLALKSTGVEDFIKQHPEYDGRGTIIIVLDTGVDMGIDGLVKTSTGQVKVIDVQDFTGEGDMQFYPADKRTDDGKTILENLDKKFSVKADLEKLIPSADKNYFIGAFPEKHLINSNSGSADLNGNGSTDDVYYFIAYKTTDEYWVVYFDLNGNGDVSDERPIRNYKENFDAFSVERAKGLAPFTMALNIFPEENKVVFFFDDGSHGTHCAGIAAGFNIGEVGLNGVAPGANIIALKIGHNNFPGGATVNESMKKAYVYADKISRERKEPCIVSMSYGIGSEIEDHSEMENFLAKLLKENPYLYVSVSNGNEGPGISSSGLPASSNYVFSSGAVLAKEVARDNYGNELPNDVILHFSSRGGEVSKPDVVSPGAATSTVPNFTPGDKFWGTSMACPYSAGVMSLILSAAQKEFSDIKIPSQLLYKIIRESATYWNQYTVLDQGGGFINVINAYDLMRKFLKNGEHKKFETYSINSFAPNQADNKANNLYIRDGSFLTGDEVFSFNIKRENSINSDKFYRTYNLKTDADWLKLIQKKIYIRNDQQAVVNVKLDKTKLKLPGLYTAKIVAVRDDASSFPEFDMLATVVIPYEFNSSNNYKMIWKGETVQQGMIKRYFVKLPAGQNSMKIVLSRDKMSKKYARCRYFLHNNDGIQVDVSKVLYSVNNDEKVENVYYDLTPGIYEIIVDGFFLASEPSVYNLEVEFRSISRLSSEPLTSDNSSIEVVNYFNEARTYNLSGEIFGLRKNYYVKVDGNGTQKILFTLRKGERSKEFSFTLTKEDFNRVTDFSFQISDSTGKALSKNALSYRNGGSVSVDLPEGKDSANFTLELIPAFVNKELEAKVLVEELTYLPSPLKIDVKSAGQNSVTLYPNNIKTLDVKFVKPEMKNSEDGFGFGKIYFKSSSNNNTEYELPINFKY</sequence>
<dbReference type="PANTHER" id="PTHR43806:SF11">
    <property type="entry name" value="CEREVISIN-RELATED"/>
    <property type="match status" value="1"/>
</dbReference>
<organism evidence="8 9">
    <name type="scientific">Ignavibacterium album (strain DSM 19864 / JCM 16511 / NBRC 101810 / Mat9-16)</name>
    <dbReference type="NCBI Taxonomy" id="945713"/>
    <lineage>
        <taxon>Bacteria</taxon>
        <taxon>Pseudomonadati</taxon>
        <taxon>Ignavibacteriota</taxon>
        <taxon>Ignavibacteria</taxon>
        <taxon>Ignavibacteriales</taxon>
        <taxon>Ignavibacteriaceae</taxon>
        <taxon>Ignavibacterium</taxon>
    </lineage>
</organism>
<evidence type="ECO:0000256" key="4">
    <source>
        <dbReference type="ARBA" id="ARBA00022825"/>
    </source>
</evidence>
<name>I0APG1_IGNAJ</name>
<dbReference type="Proteomes" id="UP000007394">
    <property type="component" value="Chromosome"/>
</dbReference>
<dbReference type="HOGENOM" id="CLU_312790_0_0_10"/>
<dbReference type="Pfam" id="PF00082">
    <property type="entry name" value="Peptidase_S8"/>
    <property type="match status" value="1"/>
</dbReference>
<keyword evidence="4 5" id="KW-0720">Serine protease</keyword>
<dbReference type="SUPFAM" id="SSF52743">
    <property type="entry name" value="Subtilisin-like"/>
    <property type="match status" value="1"/>
</dbReference>
<evidence type="ECO:0000313" key="8">
    <source>
        <dbReference type="EMBL" id="AFH50868.1"/>
    </source>
</evidence>
<dbReference type="InterPro" id="IPR022398">
    <property type="entry name" value="Peptidase_S8_His-AS"/>
</dbReference>
<gene>
    <name evidence="8" type="ordered locus">IALB_3165</name>
</gene>
<reference evidence="8 9" key="1">
    <citation type="journal article" date="2012" name="Front. Microbiol.">
        <title>Complete genome of Ignavibacterium album, a metabolically versatile, flagellated, facultative anaerobe from the phylum Chlorobi.</title>
        <authorList>
            <person name="Liu Z."/>
            <person name="Frigaard N.-U."/>
            <person name="Vogl K."/>
            <person name="Iino T."/>
            <person name="Ohkuma M."/>
            <person name="Overmann J."/>
            <person name="Bryant D.A."/>
        </authorList>
    </citation>
    <scope>NUCLEOTIDE SEQUENCE [LARGE SCALE GENOMIC DNA]</scope>
    <source>
        <strain evidence="9">DSM 19864 / JCM 16511 / NBRC 101810 / Mat9-16</strain>
    </source>
</reference>
<keyword evidence="3 5" id="KW-0378">Hydrolase</keyword>
<dbReference type="RefSeq" id="WP_014562004.1">
    <property type="nucleotide sequence ID" value="NC_017464.1"/>
</dbReference>
<feature type="active site" description="Charge relay system" evidence="5">
    <location>
        <position position="54"/>
    </location>
</feature>
<dbReference type="Gene3D" id="3.40.50.200">
    <property type="entry name" value="Peptidase S8/S53 domain"/>
    <property type="match status" value="2"/>
</dbReference>
<dbReference type="PROSITE" id="PS51892">
    <property type="entry name" value="SUBTILASE"/>
    <property type="match status" value="1"/>
</dbReference>
<feature type="chain" id="PRO_5003623908" evidence="6">
    <location>
        <begin position="20"/>
        <end position="937"/>
    </location>
</feature>
<feature type="signal peptide" evidence="6">
    <location>
        <begin position="1"/>
        <end position="19"/>
    </location>
</feature>
<proteinExistence type="inferred from homology"/>
<feature type="active site" description="Charge relay system" evidence="5">
    <location>
        <position position="229"/>
    </location>
</feature>
<dbReference type="GO" id="GO:0004252">
    <property type="term" value="F:serine-type endopeptidase activity"/>
    <property type="evidence" value="ECO:0007669"/>
    <property type="project" value="UniProtKB-UniRule"/>
</dbReference>
<keyword evidence="6" id="KW-0732">Signal</keyword>
<evidence type="ECO:0000256" key="6">
    <source>
        <dbReference type="SAM" id="SignalP"/>
    </source>
</evidence>
<dbReference type="PANTHER" id="PTHR43806">
    <property type="entry name" value="PEPTIDASE S8"/>
    <property type="match status" value="1"/>
</dbReference>
<evidence type="ECO:0000256" key="1">
    <source>
        <dbReference type="ARBA" id="ARBA00011073"/>
    </source>
</evidence>
<feature type="domain" description="Peptidase S8/S53" evidence="7">
    <location>
        <begin position="46"/>
        <end position="436"/>
    </location>
</feature>
<comment type="similarity">
    <text evidence="1 5">Belongs to the peptidase S8 family.</text>
</comment>
<dbReference type="KEGG" id="ial:IALB_3165"/>
<dbReference type="InterPro" id="IPR050131">
    <property type="entry name" value="Peptidase_S8_subtilisin-like"/>
</dbReference>
<keyword evidence="9" id="KW-1185">Reference proteome</keyword>
<dbReference type="InterPro" id="IPR015500">
    <property type="entry name" value="Peptidase_S8_subtilisin-rel"/>
</dbReference>
<accession>I0APG1</accession>
<dbReference type="InterPro" id="IPR023828">
    <property type="entry name" value="Peptidase_S8_Ser-AS"/>
</dbReference>
<dbReference type="PRINTS" id="PR00723">
    <property type="entry name" value="SUBTILISIN"/>
</dbReference>
<evidence type="ECO:0000256" key="5">
    <source>
        <dbReference type="PROSITE-ProRule" id="PRU01240"/>
    </source>
</evidence>
<dbReference type="AlphaFoldDB" id="I0APG1"/>
<dbReference type="PROSITE" id="PS00138">
    <property type="entry name" value="SUBTILASE_SER"/>
    <property type="match status" value="1"/>
</dbReference>
<evidence type="ECO:0000259" key="7">
    <source>
        <dbReference type="Pfam" id="PF00082"/>
    </source>
</evidence>
<feature type="active site" description="Charge relay system" evidence="5">
    <location>
        <position position="414"/>
    </location>
</feature>